<feature type="non-terminal residue" evidence="2">
    <location>
        <position position="105"/>
    </location>
</feature>
<dbReference type="AlphaFoldDB" id="A0AAV2S4X2"/>
<name>A0AAV2S4X2_MEGNR</name>
<organism evidence="2 3">
    <name type="scientific">Meganyctiphanes norvegica</name>
    <name type="common">Northern krill</name>
    <name type="synonym">Thysanopoda norvegica</name>
    <dbReference type="NCBI Taxonomy" id="48144"/>
    <lineage>
        <taxon>Eukaryota</taxon>
        <taxon>Metazoa</taxon>
        <taxon>Ecdysozoa</taxon>
        <taxon>Arthropoda</taxon>
        <taxon>Crustacea</taxon>
        <taxon>Multicrustacea</taxon>
        <taxon>Malacostraca</taxon>
        <taxon>Eumalacostraca</taxon>
        <taxon>Eucarida</taxon>
        <taxon>Euphausiacea</taxon>
        <taxon>Euphausiidae</taxon>
        <taxon>Meganyctiphanes</taxon>
    </lineage>
</organism>
<feature type="compositionally biased region" description="Basic and acidic residues" evidence="1">
    <location>
        <begin position="67"/>
        <end position="81"/>
    </location>
</feature>
<feature type="region of interest" description="Disordered" evidence="1">
    <location>
        <begin position="20"/>
        <end position="81"/>
    </location>
</feature>
<keyword evidence="3" id="KW-1185">Reference proteome</keyword>
<evidence type="ECO:0000256" key="1">
    <source>
        <dbReference type="SAM" id="MobiDB-lite"/>
    </source>
</evidence>
<reference evidence="2 3" key="1">
    <citation type="submission" date="2024-05" db="EMBL/GenBank/DDBJ databases">
        <authorList>
            <person name="Wallberg A."/>
        </authorList>
    </citation>
    <scope>NUCLEOTIDE SEQUENCE [LARGE SCALE GENOMIC DNA]</scope>
</reference>
<proteinExistence type="predicted"/>
<dbReference type="EMBL" id="CAXKWB010043846">
    <property type="protein sequence ID" value="CAL4159980.1"/>
    <property type="molecule type" value="Genomic_DNA"/>
</dbReference>
<evidence type="ECO:0000313" key="2">
    <source>
        <dbReference type="EMBL" id="CAL4159980.1"/>
    </source>
</evidence>
<feature type="non-terminal residue" evidence="2">
    <location>
        <position position="1"/>
    </location>
</feature>
<dbReference type="Proteomes" id="UP001497623">
    <property type="component" value="Unassembled WGS sequence"/>
</dbReference>
<comment type="caution">
    <text evidence="2">The sequence shown here is derived from an EMBL/GenBank/DDBJ whole genome shotgun (WGS) entry which is preliminary data.</text>
</comment>
<accession>A0AAV2S4X2</accession>
<gene>
    <name evidence="2" type="ORF">MNOR_LOCUS32367</name>
</gene>
<sequence>GLTESKPDFVIRWENRKMASCKAKSSDNNSNICVTSSPRIVSNSTASTQKATKSDRSTSKSRKPHPKVKDPDWTPHLETKHRYSQCLRKGRIDTFRSPLITTRIP</sequence>
<protein>
    <submittedName>
        <fullName evidence="2">Uncharacterized protein</fullName>
    </submittedName>
</protein>
<evidence type="ECO:0000313" key="3">
    <source>
        <dbReference type="Proteomes" id="UP001497623"/>
    </source>
</evidence>
<feature type="compositionally biased region" description="Polar residues" evidence="1">
    <location>
        <begin position="26"/>
        <end position="49"/>
    </location>
</feature>